<feature type="non-terminal residue" evidence="1">
    <location>
        <position position="76"/>
    </location>
</feature>
<sequence>NTGALRCIIDFTVKLPVSVCPHYAQCSPQADRRWCCDGTSVPQTRITASGFTSHYFPLALPPFGAASHSGSMLWDV</sequence>
<accession>A0ABD0M552</accession>
<evidence type="ECO:0000313" key="1">
    <source>
        <dbReference type="EMBL" id="KAK7507065.1"/>
    </source>
</evidence>
<comment type="caution">
    <text evidence="1">The sequence shown here is derived from an EMBL/GenBank/DDBJ whole genome shotgun (WGS) entry which is preliminary data.</text>
</comment>
<proteinExistence type="predicted"/>
<organism evidence="1 2">
    <name type="scientific">Batillaria attramentaria</name>
    <dbReference type="NCBI Taxonomy" id="370345"/>
    <lineage>
        <taxon>Eukaryota</taxon>
        <taxon>Metazoa</taxon>
        <taxon>Spiralia</taxon>
        <taxon>Lophotrochozoa</taxon>
        <taxon>Mollusca</taxon>
        <taxon>Gastropoda</taxon>
        <taxon>Caenogastropoda</taxon>
        <taxon>Sorbeoconcha</taxon>
        <taxon>Cerithioidea</taxon>
        <taxon>Batillariidae</taxon>
        <taxon>Batillaria</taxon>
    </lineage>
</organism>
<evidence type="ECO:0000313" key="2">
    <source>
        <dbReference type="Proteomes" id="UP001519460"/>
    </source>
</evidence>
<name>A0ABD0M552_9CAEN</name>
<reference evidence="1 2" key="1">
    <citation type="journal article" date="2023" name="Sci. Data">
        <title>Genome assembly of the Korean intertidal mud-creeper Batillaria attramentaria.</title>
        <authorList>
            <person name="Patra A.K."/>
            <person name="Ho P.T."/>
            <person name="Jun S."/>
            <person name="Lee S.J."/>
            <person name="Kim Y."/>
            <person name="Won Y.J."/>
        </authorList>
    </citation>
    <scope>NUCLEOTIDE SEQUENCE [LARGE SCALE GENOMIC DNA]</scope>
    <source>
        <strain evidence="1">Wonlab-2016</strain>
    </source>
</reference>
<dbReference type="AlphaFoldDB" id="A0ABD0M552"/>
<dbReference type="EMBL" id="JACVVK020000005">
    <property type="protein sequence ID" value="KAK7507065.1"/>
    <property type="molecule type" value="Genomic_DNA"/>
</dbReference>
<protein>
    <submittedName>
        <fullName evidence="1">Uncharacterized protein</fullName>
    </submittedName>
</protein>
<gene>
    <name evidence="1" type="ORF">BaRGS_00001916</name>
</gene>
<dbReference type="Proteomes" id="UP001519460">
    <property type="component" value="Unassembled WGS sequence"/>
</dbReference>
<keyword evidence="2" id="KW-1185">Reference proteome</keyword>
<feature type="non-terminal residue" evidence="1">
    <location>
        <position position="1"/>
    </location>
</feature>